<evidence type="ECO:0000313" key="2">
    <source>
        <dbReference type="Proteomes" id="UP000886998"/>
    </source>
</evidence>
<dbReference type="EMBL" id="BMAV01017855">
    <property type="protein sequence ID" value="GFY69864.1"/>
    <property type="molecule type" value="Genomic_DNA"/>
</dbReference>
<protein>
    <submittedName>
        <fullName evidence="1">Uncharacterized protein</fullName>
    </submittedName>
</protein>
<gene>
    <name evidence="1" type="ORF">TNIN_458431</name>
</gene>
<name>A0A8X6YEB6_9ARAC</name>
<evidence type="ECO:0000313" key="1">
    <source>
        <dbReference type="EMBL" id="GFY69864.1"/>
    </source>
</evidence>
<sequence>MSYICLSLSRISKRFTTLFQTFVPVTHPQTGELQIRLKLTHPFSLITQFGGYQSQFLIERGRSPPTSVGVESPLSPGSPLGGGPCPLGSCRGRVFISVMILITGSFFFPSISLSEGVQGVESSVIERFVST</sequence>
<comment type="caution">
    <text evidence="1">The sequence shown here is derived from an EMBL/GenBank/DDBJ whole genome shotgun (WGS) entry which is preliminary data.</text>
</comment>
<dbReference type="AlphaFoldDB" id="A0A8X6YEB6"/>
<reference evidence="1" key="1">
    <citation type="submission" date="2020-08" db="EMBL/GenBank/DDBJ databases">
        <title>Multicomponent nature underlies the extraordinary mechanical properties of spider dragline silk.</title>
        <authorList>
            <person name="Kono N."/>
            <person name="Nakamura H."/>
            <person name="Mori M."/>
            <person name="Yoshida Y."/>
            <person name="Ohtoshi R."/>
            <person name="Malay A.D."/>
            <person name="Moran D.A.P."/>
            <person name="Tomita M."/>
            <person name="Numata K."/>
            <person name="Arakawa K."/>
        </authorList>
    </citation>
    <scope>NUCLEOTIDE SEQUENCE</scope>
</reference>
<accession>A0A8X6YEB6</accession>
<organism evidence="1 2">
    <name type="scientific">Trichonephila inaurata madagascariensis</name>
    <dbReference type="NCBI Taxonomy" id="2747483"/>
    <lineage>
        <taxon>Eukaryota</taxon>
        <taxon>Metazoa</taxon>
        <taxon>Ecdysozoa</taxon>
        <taxon>Arthropoda</taxon>
        <taxon>Chelicerata</taxon>
        <taxon>Arachnida</taxon>
        <taxon>Araneae</taxon>
        <taxon>Araneomorphae</taxon>
        <taxon>Entelegynae</taxon>
        <taxon>Araneoidea</taxon>
        <taxon>Nephilidae</taxon>
        <taxon>Trichonephila</taxon>
        <taxon>Trichonephila inaurata</taxon>
    </lineage>
</organism>
<keyword evidence="2" id="KW-1185">Reference proteome</keyword>
<dbReference type="Proteomes" id="UP000886998">
    <property type="component" value="Unassembled WGS sequence"/>
</dbReference>
<proteinExistence type="predicted"/>